<dbReference type="Pfam" id="PF07726">
    <property type="entry name" value="AAA_3"/>
    <property type="match status" value="1"/>
</dbReference>
<gene>
    <name evidence="5" type="primary">moxR</name>
    <name evidence="5" type="ordered locus">RB7500</name>
</gene>
<dbReference type="SMART" id="SM00382">
    <property type="entry name" value="AAA"/>
    <property type="match status" value="1"/>
</dbReference>
<dbReference type="FunFam" id="3.40.50.300:FF:000640">
    <property type="entry name" value="MoxR family ATPase"/>
    <property type="match status" value="1"/>
</dbReference>
<dbReference type="PATRIC" id="fig|243090.15.peg.3619"/>
<dbReference type="Gene3D" id="1.10.8.80">
    <property type="entry name" value="Magnesium chelatase subunit I, C-Terminal domain"/>
    <property type="match status" value="1"/>
</dbReference>
<dbReference type="InterPro" id="IPR041628">
    <property type="entry name" value="ChlI/MoxR_AAA_lid"/>
</dbReference>
<dbReference type="FunCoup" id="Q7UNM3">
    <property type="interactions" value="177"/>
</dbReference>
<keyword evidence="6" id="KW-1185">Reference proteome</keyword>
<name>Q7UNM3_RHOBA</name>
<accession>Q7UNM3</accession>
<dbReference type="PIRSF" id="PIRSF002849">
    <property type="entry name" value="AAA_ATPase_chaperone_MoxR_prd"/>
    <property type="match status" value="1"/>
</dbReference>
<proteinExistence type="inferred from homology"/>
<evidence type="ECO:0000313" key="6">
    <source>
        <dbReference type="Proteomes" id="UP000001025"/>
    </source>
</evidence>
<dbReference type="eggNOG" id="COG0714">
    <property type="taxonomic scope" value="Bacteria"/>
</dbReference>
<evidence type="ECO:0000259" key="4">
    <source>
        <dbReference type="SMART" id="SM00382"/>
    </source>
</evidence>
<dbReference type="GO" id="GO:0016887">
    <property type="term" value="F:ATP hydrolysis activity"/>
    <property type="evidence" value="ECO:0007669"/>
    <property type="project" value="InterPro"/>
</dbReference>
<comment type="similarity">
    <text evidence="3">Belongs to the MoxR family.</text>
</comment>
<dbReference type="InterPro" id="IPR050764">
    <property type="entry name" value="CbbQ/NirQ/NorQ/GpvN"/>
</dbReference>
<dbReference type="InterPro" id="IPR027417">
    <property type="entry name" value="P-loop_NTPase"/>
</dbReference>
<dbReference type="EnsemblBacteria" id="CAD75395">
    <property type="protein sequence ID" value="CAD75395"/>
    <property type="gene ID" value="RB7500"/>
</dbReference>
<evidence type="ECO:0000313" key="5">
    <source>
        <dbReference type="EMBL" id="CAD75395.1"/>
    </source>
</evidence>
<dbReference type="Proteomes" id="UP000001025">
    <property type="component" value="Chromosome"/>
</dbReference>
<dbReference type="SUPFAM" id="SSF52540">
    <property type="entry name" value="P-loop containing nucleoside triphosphate hydrolases"/>
    <property type="match status" value="1"/>
</dbReference>
<reference evidence="5 6" key="1">
    <citation type="journal article" date="2003" name="Proc. Natl. Acad. Sci. U.S.A.">
        <title>Complete genome sequence of the marine planctomycete Pirellula sp. strain 1.</title>
        <authorList>
            <person name="Gloeckner F.O."/>
            <person name="Kube M."/>
            <person name="Bauer M."/>
            <person name="Teeling H."/>
            <person name="Lombardot T."/>
            <person name="Ludwig W."/>
            <person name="Gade D."/>
            <person name="Beck A."/>
            <person name="Borzym K."/>
            <person name="Heitmann K."/>
            <person name="Rabus R."/>
            <person name="Schlesner H."/>
            <person name="Amann R."/>
            <person name="Reinhardt R."/>
        </authorList>
    </citation>
    <scope>NUCLEOTIDE SEQUENCE [LARGE SCALE GENOMIC DNA]</scope>
    <source>
        <strain evidence="6">DSM 10527 / NCIMB 13988 / SH1</strain>
    </source>
</reference>
<dbReference type="PANTHER" id="PTHR42759">
    <property type="entry name" value="MOXR FAMILY PROTEIN"/>
    <property type="match status" value="1"/>
</dbReference>
<dbReference type="OrthoDB" id="9773454at2"/>
<dbReference type="InterPro" id="IPR011703">
    <property type="entry name" value="ATPase_AAA-3"/>
</dbReference>
<sequence length="347" mass="38761">MLRWRTIRNNMSESIDNELRDRLEQFRGDFGRLREEVSKRIVGQQPIVDGVLTSLIAGGHVLLEGVPGLGKTLLVRTLSDVLDASFGRIQFTPDLMPADLIGTNILVETQNGHKEFQFQRGPVFANVVLADEINRATPKTQSALLEAMQEHSVTVAGTSHQLDGLFFVLATQNPLEMEGTYPLPEAQLDRFLMKLVVPFPTTEEMETIMDRTTAGEIPPPQKIMSSDRVIELRRLSRQIPIADEVRRYAILMIMGTHPSHEAATPMVQKFVRYGSSPRGAQALILCAKIRAVLDGRFHVAKEDIREMAHATLRHRVMLNFEGQADGITIDAIVDDLIENVHSEVVVA</sequence>
<dbReference type="Pfam" id="PF17863">
    <property type="entry name" value="AAA_lid_2"/>
    <property type="match status" value="1"/>
</dbReference>
<dbReference type="EMBL" id="BX294146">
    <property type="protein sequence ID" value="CAD75395.1"/>
    <property type="molecule type" value="Genomic_DNA"/>
</dbReference>
<dbReference type="AlphaFoldDB" id="Q7UNM3"/>
<evidence type="ECO:0000256" key="3">
    <source>
        <dbReference type="ARBA" id="ARBA00061607"/>
    </source>
</evidence>
<keyword evidence="1" id="KW-0547">Nucleotide-binding</keyword>
<organism evidence="5 6">
    <name type="scientific">Rhodopirellula baltica (strain DSM 10527 / NCIMB 13988 / SH1)</name>
    <dbReference type="NCBI Taxonomy" id="243090"/>
    <lineage>
        <taxon>Bacteria</taxon>
        <taxon>Pseudomonadati</taxon>
        <taxon>Planctomycetota</taxon>
        <taxon>Planctomycetia</taxon>
        <taxon>Pirellulales</taxon>
        <taxon>Pirellulaceae</taxon>
        <taxon>Rhodopirellula</taxon>
    </lineage>
</organism>
<protein>
    <submittedName>
        <fullName evidence="5">Methanol dehydrogenase regulator (MoxR) homolog</fullName>
    </submittedName>
</protein>
<dbReference type="GO" id="GO:0005524">
    <property type="term" value="F:ATP binding"/>
    <property type="evidence" value="ECO:0007669"/>
    <property type="project" value="UniProtKB-KW"/>
</dbReference>
<dbReference type="HOGENOM" id="CLU_034716_3_1_0"/>
<dbReference type="InterPro" id="IPR003593">
    <property type="entry name" value="AAA+_ATPase"/>
</dbReference>
<dbReference type="PANTHER" id="PTHR42759:SF1">
    <property type="entry name" value="MAGNESIUM-CHELATASE SUBUNIT CHLD"/>
    <property type="match status" value="1"/>
</dbReference>
<dbReference type="InParanoid" id="Q7UNM3"/>
<dbReference type="Gene3D" id="3.40.50.300">
    <property type="entry name" value="P-loop containing nucleotide triphosphate hydrolases"/>
    <property type="match status" value="1"/>
</dbReference>
<dbReference type="CDD" id="cd00009">
    <property type="entry name" value="AAA"/>
    <property type="match status" value="1"/>
</dbReference>
<keyword evidence="2" id="KW-0067">ATP-binding</keyword>
<dbReference type="STRING" id="243090.RB7500"/>
<evidence type="ECO:0000256" key="2">
    <source>
        <dbReference type="ARBA" id="ARBA00022840"/>
    </source>
</evidence>
<evidence type="ECO:0000256" key="1">
    <source>
        <dbReference type="ARBA" id="ARBA00022741"/>
    </source>
</evidence>
<feature type="domain" description="AAA+ ATPase" evidence="4">
    <location>
        <begin position="57"/>
        <end position="201"/>
    </location>
</feature>
<dbReference type="KEGG" id="rba:RB7500"/>